<keyword evidence="9 13" id="KW-0067">ATP-binding</keyword>
<feature type="binding site" evidence="13">
    <location>
        <position position="137"/>
    </location>
    <ligand>
        <name>ATP</name>
        <dbReference type="ChEBI" id="CHEBI:30616"/>
    </ligand>
</feature>
<comment type="subunit">
    <text evidence="12">Interacts with ARAC5 and ARAC10.</text>
</comment>
<dbReference type="GO" id="GO:0005737">
    <property type="term" value="C:cytoplasm"/>
    <property type="evidence" value="ECO:0007669"/>
    <property type="project" value="UniProtKB-SubCell"/>
</dbReference>
<proteinExistence type="inferred from homology"/>
<evidence type="ECO:0000256" key="6">
    <source>
        <dbReference type="ARBA" id="ARBA00022679"/>
    </source>
</evidence>
<dbReference type="Gene3D" id="1.10.510.10">
    <property type="entry name" value="Transferase(Phosphotransferase) domain 1"/>
    <property type="match status" value="1"/>
</dbReference>
<keyword evidence="7 13" id="KW-0547">Nucleotide-binding</keyword>
<dbReference type="FunFam" id="1.10.510.10:FF:000335">
    <property type="entry name" value="receptor-like cytosolic serine/threonine-protein kinase RBK2"/>
    <property type="match status" value="1"/>
</dbReference>
<evidence type="ECO:0000256" key="1">
    <source>
        <dbReference type="ARBA" id="ARBA00004496"/>
    </source>
</evidence>
<evidence type="ECO:0000256" key="15">
    <source>
        <dbReference type="SAM" id="MobiDB-lite"/>
    </source>
</evidence>
<evidence type="ECO:0000256" key="4">
    <source>
        <dbReference type="ARBA" id="ARBA00022527"/>
    </source>
</evidence>
<sequence length="376" mass="41893">MVRLQNEETFLLPPHSMLAVERENGKELCQSSGRSQRAETPPPTPKHKKFSKLLSFAGSTHDKEKERQDGYSPTGVIEACLEGLESTSIPPDIPKKEAQASSSKSRAQSHWENLIGKGGFAEVYKGRLRNGKLVAIKRLTKGTSDEQTGVFLSELGIMAYVDHPNTAKLLGCGIDGGMFLVFELSPLGSLGSVLRGSQVKLEWSKRCKIALGTADGLMYLHEGCQKRIIHRDIKIDNILLTEDYVPQICDFGLAKWLPRQWTHHNVQKFEGTFGYFAPEYFMHGIVDEKTDIYSFGVLLLELITGRPAIDHLQQSLVAWAKPFLDNNDIKELADPSLGGNYDPEEMDRIVLTASLCIEPSPILRPRINQESAIPLH</sequence>
<dbReference type="AlphaFoldDB" id="A0A067JI56"/>
<dbReference type="EC" id="2.7.11.1" evidence="2"/>
<dbReference type="Proteomes" id="UP000027138">
    <property type="component" value="Unassembled WGS sequence"/>
</dbReference>
<evidence type="ECO:0000256" key="5">
    <source>
        <dbReference type="ARBA" id="ARBA00022553"/>
    </source>
</evidence>
<dbReference type="PROSITE" id="PS50011">
    <property type="entry name" value="PROTEIN_KINASE_DOM"/>
    <property type="match status" value="1"/>
</dbReference>
<dbReference type="Gene3D" id="3.30.200.20">
    <property type="entry name" value="Phosphorylase Kinase, domain 1"/>
    <property type="match status" value="1"/>
</dbReference>
<dbReference type="PANTHER" id="PTHR47987:SF14">
    <property type="entry name" value="RECEPTOR-LIKE CYTOSOLIC SERINE_THREONINE-PROTEIN KINASE RBK2"/>
    <property type="match status" value="1"/>
</dbReference>
<keyword evidence="3" id="KW-0963">Cytoplasm</keyword>
<feature type="compositionally biased region" description="Low complexity" evidence="15">
    <location>
        <begin position="99"/>
        <end position="108"/>
    </location>
</feature>
<evidence type="ECO:0000256" key="14">
    <source>
        <dbReference type="RuleBase" id="RU000304"/>
    </source>
</evidence>
<dbReference type="GO" id="GO:0051020">
    <property type="term" value="F:GTPase binding"/>
    <property type="evidence" value="ECO:0007669"/>
    <property type="project" value="UniProtKB-ARBA"/>
</dbReference>
<dbReference type="InterPro" id="IPR001245">
    <property type="entry name" value="Ser-Thr/Tyr_kinase_cat_dom"/>
</dbReference>
<evidence type="ECO:0000256" key="2">
    <source>
        <dbReference type="ARBA" id="ARBA00012513"/>
    </source>
</evidence>
<dbReference type="PROSITE" id="PS00107">
    <property type="entry name" value="PROTEIN_KINASE_ATP"/>
    <property type="match status" value="1"/>
</dbReference>
<keyword evidence="4 14" id="KW-0723">Serine/threonine-protein kinase</keyword>
<evidence type="ECO:0000256" key="13">
    <source>
        <dbReference type="PROSITE-ProRule" id="PRU10141"/>
    </source>
</evidence>
<dbReference type="PROSITE" id="PS00108">
    <property type="entry name" value="PROTEIN_KINASE_ST"/>
    <property type="match status" value="1"/>
</dbReference>
<feature type="domain" description="Protein kinase" evidence="16">
    <location>
        <begin position="109"/>
        <end position="376"/>
    </location>
</feature>
<comment type="catalytic activity">
    <reaction evidence="11">
        <text>L-seryl-[protein] + ATP = O-phospho-L-seryl-[protein] + ADP + H(+)</text>
        <dbReference type="Rhea" id="RHEA:17989"/>
        <dbReference type="Rhea" id="RHEA-COMP:9863"/>
        <dbReference type="Rhea" id="RHEA-COMP:11604"/>
        <dbReference type="ChEBI" id="CHEBI:15378"/>
        <dbReference type="ChEBI" id="CHEBI:29999"/>
        <dbReference type="ChEBI" id="CHEBI:30616"/>
        <dbReference type="ChEBI" id="CHEBI:83421"/>
        <dbReference type="ChEBI" id="CHEBI:456216"/>
        <dbReference type="EC" id="2.7.11.1"/>
    </reaction>
</comment>
<dbReference type="InterPro" id="IPR000719">
    <property type="entry name" value="Prot_kinase_dom"/>
</dbReference>
<feature type="region of interest" description="Disordered" evidence="15">
    <location>
        <begin position="86"/>
        <end position="108"/>
    </location>
</feature>
<dbReference type="EMBL" id="KK915213">
    <property type="protein sequence ID" value="KDP23567.1"/>
    <property type="molecule type" value="Genomic_DNA"/>
</dbReference>
<dbReference type="InterPro" id="IPR011009">
    <property type="entry name" value="Kinase-like_dom_sf"/>
</dbReference>
<evidence type="ECO:0000256" key="8">
    <source>
        <dbReference type="ARBA" id="ARBA00022777"/>
    </source>
</evidence>
<protein>
    <recommendedName>
        <fullName evidence="2">non-specific serine/threonine protein kinase</fullName>
        <ecNumber evidence="2">2.7.11.1</ecNumber>
    </recommendedName>
</protein>
<comment type="similarity">
    <text evidence="14">Belongs to the protein kinase superfamily.</text>
</comment>
<evidence type="ECO:0000256" key="12">
    <source>
        <dbReference type="ARBA" id="ARBA00063228"/>
    </source>
</evidence>
<evidence type="ECO:0000256" key="10">
    <source>
        <dbReference type="ARBA" id="ARBA00047899"/>
    </source>
</evidence>
<dbReference type="PANTHER" id="PTHR47987">
    <property type="entry name" value="OS08G0249100 PROTEIN"/>
    <property type="match status" value="1"/>
</dbReference>
<evidence type="ECO:0000313" key="18">
    <source>
        <dbReference type="Proteomes" id="UP000027138"/>
    </source>
</evidence>
<keyword evidence="8" id="KW-0418">Kinase</keyword>
<keyword evidence="18" id="KW-1185">Reference proteome</keyword>
<keyword evidence="5" id="KW-0597">Phosphoprotein</keyword>
<keyword evidence="6" id="KW-0808">Transferase</keyword>
<evidence type="ECO:0000259" key="16">
    <source>
        <dbReference type="PROSITE" id="PS50011"/>
    </source>
</evidence>
<gene>
    <name evidence="17" type="ORF">JCGZ_23400</name>
</gene>
<organism evidence="17 18">
    <name type="scientific">Jatropha curcas</name>
    <name type="common">Barbados nut</name>
    <dbReference type="NCBI Taxonomy" id="180498"/>
    <lineage>
        <taxon>Eukaryota</taxon>
        <taxon>Viridiplantae</taxon>
        <taxon>Streptophyta</taxon>
        <taxon>Embryophyta</taxon>
        <taxon>Tracheophyta</taxon>
        <taxon>Spermatophyta</taxon>
        <taxon>Magnoliopsida</taxon>
        <taxon>eudicotyledons</taxon>
        <taxon>Gunneridae</taxon>
        <taxon>Pentapetalae</taxon>
        <taxon>rosids</taxon>
        <taxon>fabids</taxon>
        <taxon>Malpighiales</taxon>
        <taxon>Euphorbiaceae</taxon>
        <taxon>Crotonoideae</taxon>
        <taxon>Jatropheae</taxon>
        <taxon>Jatropha</taxon>
    </lineage>
</organism>
<dbReference type="InterPro" id="IPR008271">
    <property type="entry name" value="Ser/Thr_kinase_AS"/>
</dbReference>
<evidence type="ECO:0000256" key="3">
    <source>
        <dbReference type="ARBA" id="ARBA00022490"/>
    </source>
</evidence>
<feature type="region of interest" description="Disordered" evidence="15">
    <location>
        <begin position="23"/>
        <end position="51"/>
    </location>
</feature>
<reference evidence="17 18" key="1">
    <citation type="journal article" date="2014" name="PLoS ONE">
        <title>Global Analysis of Gene Expression Profiles in Physic Nut (Jatropha curcas L.) Seedlings Exposed to Salt Stress.</title>
        <authorList>
            <person name="Zhang L."/>
            <person name="Zhang C."/>
            <person name="Wu P."/>
            <person name="Chen Y."/>
            <person name="Li M."/>
            <person name="Jiang H."/>
            <person name="Wu G."/>
        </authorList>
    </citation>
    <scope>NUCLEOTIDE SEQUENCE [LARGE SCALE GENOMIC DNA]</scope>
    <source>
        <strain evidence="18">cv. GZQX0401</strain>
        <tissue evidence="17">Young leaves</tissue>
    </source>
</reference>
<name>A0A067JI56_JATCU</name>
<evidence type="ECO:0000313" key="17">
    <source>
        <dbReference type="EMBL" id="KDP23567.1"/>
    </source>
</evidence>
<dbReference type="OrthoDB" id="4062651at2759"/>
<comment type="subcellular location">
    <subcellularLocation>
        <location evidence="1">Cytoplasm</location>
    </subcellularLocation>
</comment>
<evidence type="ECO:0000256" key="11">
    <source>
        <dbReference type="ARBA" id="ARBA00048679"/>
    </source>
</evidence>
<dbReference type="STRING" id="180498.A0A067JI56"/>
<dbReference type="GO" id="GO:0004674">
    <property type="term" value="F:protein serine/threonine kinase activity"/>
    <property type="evidence" value="ECO:0007669"/>
    <property type="project" value="UniProtKB-KW"/>
</dbReference>
<comment type="catalytic activity">
    <reaction evidence="10">
        <text>L-threonyl-[protein] + ATP = O-phospho-L-threonyl-[protein] + ADP + H(+)</text>
        <dbReference type="Rhea" id="RHEA:46608"/>
        <dbReference type="Rhea" id="RHEA-COMP:11060"/>
        <dbReference type="Rhea" id="RHEA-COMP:11605"/>
        <dbReference type="ChEBI" id="CHEBI:15378"/>
        <dbReference type="ChEBI" id="CHEBI:30013"/>
        <dbReference type="ChEBI" id="CHEBI:30616"/>
        <dbReference type="ChEBI" id="CHEBI:61977"/>
        <dbReference type="ChEBI" id="CHEBI:456216"/>
        <dbReference type="EC" id="2.7.11.1"/>
    </reaction>
</comment>
<dbReference type="GO" id="GO:0005524">
    <property type="term" value="F:ATP binding"/>
    <property type="evidence" value="ECO:0007669"/>
    <property type="project" value="UniProtKB-UniRule"/>
</dbReference>
<evidence type="ECO:0000256" key="9">
    <source>
        <dbReference type="ARBA" id="ARBA00022840"/>
    </source>
</evidence>
<dbReference type="Pfam" id="PF07714">
    <property type="entry name" value="PK_Tyr_Ser-Thr"/>
    <property type="match status" value="1"/>
</dbReference>
<dbReference type="SMART" id="SM00220">
    <property type="entry name" value="S_TKc"/>
    <property type="match status" value="1"/>
</dbReference>
<evidence type="ECO:0000256" key="7">
    <source>
        <dbReference type="ARBA" id="ARBA00022741"/>
    </source>
</evidence>
<accession>A0A067JI56</accession>
<dbReference type="InterPro" id="IPR017441">
    <property type="entry name" value="Protein_kinase_ATP_BS"/>
</dbReference>
<dbReference type="InterPro" id="IPR046958">
    <property type="entry name" value="RBK1/2/STUNTED"/>
</dbReference>
<dbReference type="SUPFAM" id="SSF56112">
    <property type="entry name" value="Protein kinase-like (PK-like)"/>
    <property type="match status" value="1"/>
</dbReference>